<keyword evidence="2" id="KW-1185">Reference proteome</keyword>
<dbReference type="EMBL" id="MU273511">
    <property type="protein sequence ID" value="KAI0033833.1"/>
    <property type="molecule type" value="Genomic_DNA"/>
</dbReference>
<name>A0ACB8QQP4_9AGAM</name>
<protein>
    <submittedName>
        <fullName evidence="1">Uncharacterized protein</fullName>
    </submittedName>
</protein>
<comment type="caution">
    <text evidence="1">The sequence shown here is derived from an EMBL/GenBank/DDBJ whole genome shotgun (WGS) entry which is preliminary data.</text>
</comment>
<reference evidence="1" key="2">
    <citation type="journal article" date="2022" name="New Phytol.">
        <title>Evolutionary transition to the ectomycorrhizal habit in the genomes of a hyperdiverse lineage of mushroom-forming fungi.</title>
        <authorList>
            <person name="Looney B."/>
            <person name="Miyauchi S."/>
            <person name="Morin E."/>
            <person name="Drula E."/>
            <person name="Courty P.E."/>
            <person name="Kohler A."/>
            <person name="Kuo A."/>
            <person name="LaButti K."/>
            <person name="Pangilinan J."/>
            <person name="Lipzen A."/>
            <person name="Riley R."/>
            <person name="Andreopoulos W."/>
            <person name="He G."/>
            <person name="Johnson J."/>
            <person name="Nolan M."/>
            <person name="Tritt A."/>
            <person name="Barry K.W."/>
            <person name="Grigoriev I.V."/>
            <person name="Nagy L.G."/>
            <person name="Hibbett D."/>
            <person name="Henrissat B."/>
            <person name="Matheny P.B."/>
            <person name="Labbe J."/>
            <person name="Martin F.M."/>
        </authorList>
    </citation>
    <scope>NUCLEOTIDE SEQUENCE</scope>
    <source>
        <strain evidence="1">EC-137</strain>
    </source>
</reference>
<organism evidence="1 2">
    <name type="scientific">Vararia minispora EC-137</name>
    <dbReference type="NCBI Taxonomy" id="1314806"/>
    <lineage>
        <taxon>Eukaryota</taxon>
        <taxon>Fungi</taxon>
        <taxon>Dikarya</taxon>
        <taxon>Basidiomycota</taxon>
        <taxon>Agaricomycotina</taxon>
        <taxon>Agaricomycetes</taxon>
        <taxon>Russulales</taxon>
        <taxon>Lachnocladiaceae</taxon>
        <taxon>Vararia</taxon>
    </lineage>
</organism>
<dbReference type="Proteomes" id="UP000814128">
    <property type="component" value="Unassembled WGS sequence"/>
</dbReference>
<gene>
    <name evidence="1" type="ORF">K488DRAFT_69593</name>
</gene>
<accession>A0ACB8QQP4</accession>
<sequence>MQLKFLPLFAAFAGLARSVPLSTTATVSEIEGIGIGDIINALGLGLVTQINVFITLDSLVTNLVSTNFNVSNPLPFELTIDRISTLAGVNGTVFANFTQSFQHFVVPPLGTANSGTFGNVLLTQGAVASLDIIPLGELDIINADVNLRALTIGGALGIPLPIDGLKQKNVTTTYTLSLF</sequence>
<evidence type="ECO:0000313" key="1">
    <source>
        <dbReference type="EMBL" id="KAI0033833.1"/>
    </source>
</evidence>
<reference evidence="1" key="1">
    <citation type="submission" date="2021-02" db="EMBL/GenBank/DDBJ databases">
        <authorList>
            <consortium name="DOE Joint Genome Institute"/>
            <person name="Ahrendt S."/>
            <person name="Looney B.P."/>
            <person name="Miyauchi S."/>
            <person name="Morin E."/>
            <person name="Drula E."/>
            <person name="Courty P.E."/>
            <person name="Chicoki N."/>
            <person name="Fauchery L."/>
            <person name="Kohler A."/>
            <person name="Kuo A."/>
            <person name="Labutti K."/>
            <person name="Pangilinan J."/>
            <person name="Lipzen A."/>
            <person name="Riley R."/>
            <person name="Andreopoulos W."/>
            <person name="He G."/>
            <person name="Johnson J."/>
            <person name="Barry K.W."/>
            <person name="Grigoriev I.V."/>
            <person name="Nagy L."/>
            <person name="Hibbett D."/>
            <person name="Henrissat B."/>
            <person name="Matheny P.B."/>
            <person name="Labbe J."/>
            <person name="Martin F."/>
        </authorList>
    </citation>
    <scope>NUCLEOTIDE SEQUENCE</scope>
    <source>
        <strain evidence="1">EC-137</strain>
    </source>
</reference>
<evidence type="ECO:0000313" key="2">
    <source>
        <dbReference type="Proteomes" id="UP000814128"/>
    </source>
</evidence>
<proteinExistence type="predicted"/>